<keyword evidence="6" id="KW-0677">Repeat</keyword>
<evidence type="ECO:0000259" key="17">
    <source>
        <dbReference type="PROSITE" id="PS50157"/>
    </source>
</evidence>
<evidence type="ECO:0000256" key="16">
    <source>
        <dbReference type="PROSITE-ProRule" id="PRU00042"/>
    </source>
</evidence>
<sequence>MYGAQSGNMMVAGTQYKYKSSAPLSDKTSKTNGMYVCHYCDASFRIRGYLTRHIKKHSIEKAYHCPFYNEHQPSELKCHNSGGFSRRDTYKTHLKSRHILYPKGVKQNERNKSTGHCAQCGEFFQNLDHWVETHIESGECTALPSNYVKKQTRNLNTKLKQLPNNRYISMDEDKELPLPLDMEQSPIDISKYPLDYFIQQPTKKSHTVDTTVCLNTMKGTIEYLNMYNDYFNTDV</sequence>
<dbReference type="eggNOG" id="ENOG502SPTP">
    <property type="taxonomic scope" value="Eukaryota"/>
</dbReference>
<dbReference type="Gene3D" id="3.30.160.60">
    <property type="entry name" value="Classic Zinc Finger"/>
    <property type="match status" value="1"/>
</dbReference>
<dbReference type="PROSITE" id="PS00028">
    <property type="entry name" value="ZINC_FINGER_C2H2_1"/>
    <property type="match status" value="1"/>
</dbReference>
<dbReference type="OrthoDB" id="9439903at2759"/>
<comment type="subunit">
    <text evidence="13">Interacts (via Region II) with SSY5; protease component of the SPS-sensor.</text>
</comment>
<keyword evidence="8" id="KW-0862">Zinc</keyword>
<feature type="domain" description="C2H2-type" evidence="17">
    <location>
        <begin position="35"/>
        <end position="62"/>
    </location>
</feature>
<gene>
    <name evidence="18" type="primary">KAFR0A06720</name>
    <name evidence="18" type="ORF">KAFR_0A06720</name>
</gene>
<dbReference type="GO" id="GO:0005634">
    <property type="term" value="C:nucleus"/>
    <property type="evidence" value="ECO:0007669"/>
    <property type="project" value="UniProtKB-SubCell"/>
</dbReference>
<dbReference type="InterPro" id="IPR051643">
    <property type="entry name" value="Transcr_Reg_ZincFinger"/>
</dbReference>
<evidence type="ECO:0000313" key="19">
    <source>
        <dbReference type="Proteomes" id="UP000005220"/>
    </source>
</evidence>
<evidence type="ECO:0000256" key="10">
    <source>
        <dbReference type="ARBA" id="ARBA00023136"/>
    </source>
</evidence>
<dbReference type="STRING" id="1071382.H2AP07"/>
<evidence type="ECO:0000256" key="14">
    <source>
        <dbReference type="ARBA" id="ARBA00057128"/>
    </source>
</evidence>
<evidence type="ECO:0000256" key="15">
    <source>
        <dbReference type="ARBA" id="ARBA00073838"/>
    </source>
</evidence>
<dbReference type="GO" id="GO:0008033">
    <property type="term" value="P:tRNA processing"/>
    <property type="evidence" value="ECO:0007669"/>
    <property type="project" value="UniProtKB-KW"/>
</dbReference>
<dbReference type="AlphaFoldDB" id="H2AP07"/>
<name>H2AP07_KAZAF</name>
<evidence type="ECO:0000256" key="12">
    <source>
        <dbReference type="ARBA" id="ARBA00023242"/>
    </source>
</evidence>
<dbReference type="SUPFAM" id="SSF57667">
    <property type="entry name" value="beta-beta-alpha zinc fingers"/>
    <property type="match status" value="1"/>
</dbReference>
<dbReference type="GO" id="GO:0005886">
    <property type="term" value="C:plasma membrane"/>
    <property type="evidence" value="ECO:0007669"/>
    <property type="project" value="UniProtKB-SubCell"/>
</dbReference>
<keyword evidence="3" id="KW-1003">Cell membrane</keyword>
<keyword evidence="19" id="KW-1185">Reference proteome</keyword>
<keyword evidence="9" id="KW-0238">DNA-binding</keyword>
<dbReference type="EMBL" id="HE650821">
    <property type="protein sequence ID" value="CCF56107.1"/>
    <property type="molecule type" value="Genomic_DNA"/>
</dbReference>
<accession>H2AP07</accession>
<keyword evidence="7 16" id="KW-0863">Zinc-finger</keyword>
<dbReference type="GO" id="GO:0000978">
    <property type="term" value="F:RNA polymerase II cis-regulatory region sequence-specific DNA binding"/>
    <property type="evidence" value="ECO:0007669"/>
    <property type="project" value="TreeGrafter"/>
</dbReference>
<dbReference type="Proteomes" id="UP000005220">
    <property type="component" value="Chromosome 1"/>
</dbReference>
<dbReference type="InParanoid" id="H2AP07"/>
<evidence type="ECO:0000256" key="1">
    <source>
        <dbReference type="ARBA" id="ARBA00004123"/>
    </source>
</evidence>
<evidence type="ECO:0000313" key="18">
    <source>
        <dbReference type="EMBL" id="CCF56107.1"/>
    </source>
</evidence>
<dbReference type="InterPro" id="IPR013087">
    <property type="entry name" value="Znf_C2H2_type"/>
</dbReference>
<evidence type="ECO:0000256" key="8">
    <source>
        <dbReference type="ARBA" id="ARBA00022833"/>
    </source>
</evidence>
<evidence type="ECO:0000256" key="5">
    <source>
        <dbReference type="ARBA" id="ARBA00022723"/>
    </source>
</evidence>
<comment type="function">
    <text evidence="14">Transcription factor involved in the regulation of gene expression in response to extracellular amino acid levels. Synthesized as latent cytoplasmic precursor, which, upon a signal initiated by the plasma membrane SPS (SSY1-PTR3-SSY5) amino acid sensor system, becomes proteolytically activated and relocates to the nucleus, where it induces the expression of SPS-sensor-regulated genes, including the amino-acid permeases AGP1, BAP2, BAP3 and GNP1. Binding to promoters is facilitated by DAL81. Involved in the repression of genes subject to nitrogen catabolite repression and genes involved in stress response. Negatively regulated by inner nuclear membrane proteins ASI1, ASI2 and ASI3, which prevent unprocessed precursor forms that escape cytoplasmic anchoring from inducing SPS-sensor-regulated genes. May be involved in pre-tRNA splicing.</text>
</comment>
<proteinExistence type="predicted"/>
<evidence type="ECO:0000256" key="4">
    <source>
        <dbReference type="ARBA" id="ARBA00022694"/>
    </source>
</evidence>
<evidence type="ECO:0000256" key="13">
    <source>
        <dbReference type="ARBA" id="ARBA00038616"/>
    </source>
</evidence>
<protein>
    <recommendedName>
        <fullName evidence="15">Transcription factor STP1</fullName>
    </recommendedName>
</protein>
<evidence type="ECO:0000256" key="9">
    <source>
        <dbReference type="ARBA" id="ARBA00023125"/>
    </source>
</evidence>
<evidence type="ECO:0000256" key="7">
    <source>
        <dbReference type="ARBA" id="ARBA00022771"/>
    </source>
</evidence>
<evidence type="ECO:0000256" key="6">
    <source>
        <dbReference type="ARBA" id="ARBA00022737"/>
    </source>
</evidence>
<dbReference type="FunFam" id="3.30.160.60:FF:002194">
    <property type="entry name" value="STP1p Transcription factor"/>
    <property type="match status" value="1"/>
</dbReference>
<reference evidence="18 19" key="1">
    <citation type="journal article" date="2011" name="Proc. Natl. Acad. Sci. U.S.A.">
        <title>Evolutionary erosion of yeast sex chromosomes by mating-type switching accidents.</title>
        <authorList>
            <person name="Gordon J.L."/>
            <person name="Armisen D."/>
            <person name="Proux-Wera E."/>
            <person name="Oheigeartaigh S.S."/>
            <person name="Byrne K.P."/>
            <person name="Wolfe K.H."/>
        </authorList>
    </citation>
    <scope>NUCLEOTIDE SEQUENCE [LARGE SCALE GENOMIC DNA]</scope>
    <source>
        <strain evidence="19">ATCC 22294 / BCRC 22015 / CBS 2517 / CECT 1963 / NBRC 1671 / NRRL Y-8276</strain>
    </source>
</reference>
<evidence type="ECO:0000256" key="3">
    <source>
        <dbReference type="ARBA" id="ARBA00022475"/>
    </source>
</evidence>
<dbReference type="Pfam" id="PF00096">
    <property type="entry name" value="zf-C2H2"/>
    <property type="match status" value="1"/>
</dbReference>
<keyword evidence="5" id="KW-0479">Metal-binding</keyword>
<evidence type="ECO:0000256" key="11">
    <source>
        <dbReference type="ARBA" id="ARBA00023145"/>
    </source>
</evidence>
<dbReference type="PANTHER" id="PTHR24396">
    <property type="entry name" value="ZINC FINGER PROTEIN"/>
    <property type="match status" value="1"/>
</dbReference>
<dbReference type="RefSeq" id="XP_003955242.1">
    <property type="nucleotide sequence ID" value="XM_003955193.1"/>
</dbReference>
<dbReference type="HOGENOM" id="CLU_1180374_0_0_1"/>
<keyword evidence="12" id="KW-0539">Nucleus</keyword>
<dbReference type="InterPro" id="IPR036236">
    <property type="entry name" value="Znf_C2H2_sf"/>
</dbReference>
<keyword evidence="4" id="KW-0819">tRNA processing</keyword>
<dbReference type="PROSITE" id="PS50157">
    <property type="entry name" value="ZINC_FINGER_C2H2_2"/>
    <property type="match status" value="1"/>
</dbReference>
<dbReference type="PANTHER" id="PTHR24396:SF19">
    <property type="entry name" value="FI01119P"/>
    <property type="match status" value="1"/>
</dbReference>
<dbReference type="SMART" id="SM00355">
    <property type="entry name" value="ZnF_C2H2"/>
    <property type="match status" value="2"/>
</dbReference>
<dbReference type="GO" id="GO:0045944">
    <property type="term" value="P:positive regulation of transcription by RNA polymerase II"/>
    <property type="evidence" value="ECO:0007669"/>
    <property type="project" value="UniProtKB-ARBA"/>
</dbReference>
<evidence type="ECO:0000256" key="2">
    <source>
        <dbReference type="ARBA" id="ARBA00004413"/>
    </source>
</evidence>
<comment type="subcellular location">
    <subcellularLocation>
        <location evidence="2">Cell membrane</location>
        <topology evidence="2">Peripheral membrane protein</topology>
        <orientation evidence="2">Cytoplasmic side</orientation>
    </subcellularLocation>
    <subcellularLocation>
        <location evidence="1">Nucleus</location>
    </subcellularLocation>
</comment>
<dbReference type="GO" id="GO:0008270">
    <property type="term" value="F:zinc ion binding"/>
    <property type="evidence" value="ECO:0007669"/>
    <property type="project" value="UniProtKB-KW"/>
</dbReference>
<dbReference type="GeneID" id="13885954"/>
<keyword evidence="10" id="KW-0472">Membrane</keyword>
<organism evidence="18 19">
    <name type="scientific">Kazachstania africana (strain ATCC 22294 / BCRC 22015 / CBS 2517 / CECT 1963 / NBRC 1671 / NRRL Y-8276)</name>
    <name type="common">Yeast</name>
    <name type="synonym">Kluyveromyces africanus</name>
    <dbReference type="NCBI Taxonomy" id="1071382"/>
    <lineage>
        <taxon>Eukaryota</taxon>
        <taxon>Fungi</taxon>
        <taxon>Dikarya</taxon>
        <taxon>Ascomycota</taxon>
        <taxon>Saccharomycotina</taxon>
        <taxon>Saccharomycetes</taxon>
        <taxon>Saccharomycetales</taxon>
        <taxon>Saccharomycetaceae</taxon>
        <taxon>Kazachstania</taxon>
    </lineage>
</organism>
<dbReference type="GO" id="GO:0000981">
    <property type="term" value="F:DNA-binding transcription factor activity, RNA polymerase II-specific"/>
    <property type="evidence" value="ECO:0007669"/>
    <property type="project" value="TreeGrafter"/>
</dbReference>
<dbReference type="KEGG" id="kaf:KAFR_0A06720"/>
<keyword evidence="11" id="KW-0865">Zymogen</keyword>